<evidence type="ECO:0000313" key="2">
    <source>
        <dbReference type="Proteomes" id="UP000694892"/>
    </source>
</evidence>
<name>A0A974DUQ0_XENLA</name>
<dbReference type="AlphaFoldDB" id="A0A974DUQ0"/>
<protein>
    <submittedName>
        <fullName evidence="1">Uncharacterized protein</fullName>
    </submittedName>
</protein>
<reference evidence="2" key="1">
    <citation type="journal article" date="2016" name="Nature">
        <title>Genome evolution in the allotetraploid frog Xenopus laevis.</title>
        <authorList>
            <person name="Session A.M."/>
            <person name="Uno Y."/>
            <person name="Kwon T."/>
            <person name="Chapman J.A."/>
            <person name="Toyoda A."/>
            <person name="Takahashi S."/>
            <person name="Fukui A."/>
            <person name="Hikosaka A."/>
            <person name="Suzuki A."/>
            <person name="Kondo M."/>
            <person name="van Heeringen S.J."/>
            <person name="Quigley I."/>
            <person name="Heinz S."/>
            <person name="Ogino H."/>
            <person name="Ochi H."/>
            <person name="Hellsten U."/>
            <person name="Lyons J.B."/>
            <person name="Simakov O."/>
            <person name="Putnam N."/>
            <person name="Stites J."/>
            <person name="Kuroki Y."/>
            <person name="Tanaka T."/>
            <person name="Michiue T."/>
            <person name="Watanabe M."/>
            <person name="Bogdanovic O."/>
            <person name="Lister R."/>
            <person name="Georgiou G."/>
            <person name="Paranjpe S.S."/>
            <person name="van Kruijsbergen I."/>
            <person name="Shu S."/>
            <person name="Carlson J."/>
            <person name="Kinoshita T."/>
            <person name="Ohta Y."/>
            <person name="Mawaribuchi S."/>
            <person name="Jenkins J."/>
            <person name="Grimwood J."/>
            <person name="Schmutz J."/>
            <person name="Mitros T."/>
            <person name="Mozaffari S.V."/>
            <person name="Suzuki Y."/>
            <person name="Haramoto Y."/>
            <person name="Yamamoto T.S."/>
            <person name="Takagi C."/>
            <person name="Heald R."/>
            <person name="Miller K."/>
            <person name="Haudenschild C."/>
            <person name="Kitzman J."/>
            <person name="Nakayama T."/>
            <person name="Izutsu Y."/>
            <person name="Robert J."/>
            <person name="Fortriede J."/>
            <person name="Burns K."/>
            <person name="Lotay V."/>
            <person name="Karimi K."/>
            <person name="Yasuoka Y."/>
            <person name="Dichmann D.S."/>
            <person name="Flajnik M.F."/>
            <person name="Houston D.W."/>
            <person name="Shendure J."/>
            <person name="DuPasquier L."/>
            <person name="Vize P.D."/>
            <person name="Zorn A.M."/>
            <person name="Ito M."/>
            <person name="Marcotte E.M."/>
            <person name="Wallingford J.B."/>
            <person name="Ito Y."/>
            <person name="Asashima M."/>
            <person name="Ueno N."/>
            <person name="Matsuda Y."/>
            <person name="Veenstra G.J."/>
            <person name="Fujiyama A."/>
            <person name="Harland R.M."/>
            <person name="Taira M."/>
            <person name="Rokhsar D.S."/>
        </authorList>
    </citation>
    <scope>NUCLEOTIDE SEQUENCE [LARGE SCALE GENOMIC DNA]</scope>
    <source>
        <strain evidence="2">J</strain>
    </source>
</reference>
<evidence type="ECO:0000313" key="1">
    <source>
        <dbReference type="EMBL" id="OCT97341.1"/>
    </source>
</evidence>
<proteinExistence type="predicted"/>
<sequence>MSVQLEIIVEGINHFTYFQNNIVQLKIQCHDGPLNKYNLENRMCSEAEQQKAFCAAKKWPYALQNV</sequence>
<dbReference type="Proteomes" id="UP000694892">
    <property type="component" value="Chromosome 1S"/>
</dbReference>
<organism evidence="1 2">
    <name type="scientific">Xenopus laevis</name>
    <name type="common">African clawed frog</name>
    <dbReference type="NCBI Taxonomy" id="8355"/>
    <lineage>
        <taxon>Eukaryota</taxon>
        <taxon>Metazoa</taxon>
        <taxon>Chordata</taxon>
        <taxon>Craniata</taxon>
        <taxon>Vertebrata</taxon>
        <taxon>Euteleostomi</taxon>
        <taxon>Amphibia</taxon>
        <taxon>Batrachia</taxon>
        <taxon>Anura</taxon>
        <taxon>Pipoidea</taxon>
        <taxon>Pipidae</taxon>
        <taxon>Xenopodinae</taxon>
        <taxon>Xenopus</taxon>
        <taxon>Xenopus</taxon>
    </lineage>
</organism>
<accession>A0A974DUQ0</accession>
<gene>
    <name evidence="1" type="ORF">XELAEV_18009570mg</name>
</gene>
<dbReference type="EMBL" id="CM004467">
    <property type="protein sequence ID" value="OCT97341.1"/>
    <property type="molecule type" value="Genomic_DNA"/>
</dbReference>